<evidence type="ECO:0000313" key="7">
    <source>
        <dbReference type="EMBL" id="CAF0953783.1"/>
    </source>
</evidence>
<proteinExistence type="inferred from homology"/>
<keyword evidence="4" id="KW-0072">Autophagy</keyword>
<dbReference type="Proteomes" id="UP000663879">
    <property type="component" value="Unassembled WGS sequence"/>
</dbReference>
<dbReference type="GO" id="GO:0005085">
    <property type="term" value="F:guanyl-nucleotide exchange factor activity"/>
    <property type="evidence" value="ECO:0007669"/>
    <property type="project" value="UniProtKB-KW"/>
</dbReference>
<comment type="similarity">
    <text evidence="5">Belongs to the SMCR8 family.</text>
</comment>
<evidence type="ECO:0000256" key="1">
    <source>
        <dbReference type="ARBA" id="ARBA00004496"/>
    </source>
</evidence>
<name>A0A814DF78_9BILA</name>
<dbReference type="EMBL" id="CAJNOC010002829">
    <property type="protein sequence ID" value="CAF0953783.1"/>
    <property type="molecule type" value="Genomic_DNA"/>
</dbReference>
<protein>
    <recommendedName>
        <fullName evidence="6">UDENN FLCN/SMCR8-type domain-containing protein</fullName>
    </recommendedName>
</protein>
<dbReference type="OrthoDB" id="2289278at2759"/>
<accession>A0A814DF78</accession>
<feature type="domain" description="UDENN FLCN/SMCR8-type" evidence="6">
    <location>
        <begin position="87"/>
        <end position="854"/>
    </location>
</feature>
<dbReference type="PANTHER" id="PTHR31334">
    <property type="entry name" value="SMITH-MAGENIS SYNDROME REGION GENE 8 PROTEIN"/>
    <property type="match status" value="1"/>
</dbReference>
<evidence type="ECO:0000313" key="8">
    <source>
        <dbReference type="Proteomes" id="UP000663879"/>
    </source>
</evidence>
<gene>
    <name evidence="7" type="ORF">OXX778_LOCUS14085</name>
</gene>
<dbReference type="GO" id="GO:0032045">
    <property type="term" value="C:guanyl-nucleotide exchange factor complex"/>
    <property type="evidence" value="ECO:0007669"/>
    <property type="project" value="TreeGrafter"/>
</dbReference>
<keyword evidence="3" id="KW-0344">Guanine-nucleotide releasing factor</keyword>
<dbReference type="GO" id="GO:0005737">
    <property type="term" value="C:cytoplasm"/>
    <property type="evidence" value="ECO:0007669"/>
    <property type="project" value="UniProtKB-SubCell"/>
</dbReference>
<dbReference type="AlphaFoldDB" id="A0A814DF78"/>
<dbReference type="PANTHER" id="PTHR31334:SF1">
    <property type="entry name" value="GUANINE NUCLEOTIDE EXCHANGE PROTEIN SMCR8"/>
    <property type="match status" value="1"/>
</dbReference>
<keyword evidence="8" id="KW-1185">Reference proteome</keyword>
<dbReference type="PROSITE" id="PS51834">
    <property type="entry name" value="DENN_FLCN_SMCR8"/>
    <property type="match status" value="1"/>
</dbReference>
<comment type="caution">
    <text evidence="7">The sequence shown here is derived from an EMBL/GenBank/DDBJ whole genome shotgun (WGS) entry which is preliminary data.</text>
</comment>
<evidence type="ECO:0000256" key="5">
    <source>
        <dbReference type="ARBA" id="ARBA00038137"/>
    </source>
</evidence>
<evidence type="ECO:0000256" key="2">
    <source>
        <dbReference type="ARBA" id="ARBA00022490"/>
    </source>
</evidence>
<evidence type="ECO:0000256" key="3">
    <source>
        <dbReference type="ARBA" id="ARBA00022658"/>
    </source>
</evidence>
<evidence type="ECO:0000256" key="4">
    <source>
        <dbReference type="ARBA" id="ARBA00023006"/>
    </source>
</evidence>
<evidence type="ECO:0000259" key="6">
    <source>
        <dbReference type="PROSITE" id="PS51834"/>
    </source>
</evidence>
<comment type="subcellular location">
    <subcellularLocation>
        <location evidence="1">Cytoplasm</location>
    </subcellularLocation>
</comment>
<organism evidence="7 8">
    <name type="scientific">Brachionus calyciflorus</name>
    <dbReference type="NCBI Taxonomy" id="104777"/>
    <lineage>
        <taxon>Eukaryota</taxon>
        <taxon>Metazoa</taxon>
        <taxon>Spiralia</taxon>
        <taxon>Gnathifera</taxon>
        <taxon>Rotifera</taxon>
        <taxon>Eurotatoria</taxon>
        <taxon>Monogononta</taxon>
        <taxon>Pseudotrocha</taxon>
        <taxon>Ploima</taxon>
        <taxon>Brachionidae</taxon>
        <taxon>Brachionus</taxon>
    </lineage>
</organism>
<dbReference type="GO" id="GO:0006914">
    <property type="term" value="P:autophagy"/>
    <property type="evidence" value="ECO:0007669"/>
    <property type="project" value="UniProtKB-KW"/>
</dbReference>
<keyword evidence="2" id="KW-0963">Cytoplasm</keyword>
<dbReference type="InterPro" id="IPR037521">
    <property type="entry name" value="FLCN/SMCR8_DENN"/>
</dbReference>
<sequence length="985" mass="114261">MYGIEYSAFASLIQDEDLDSPNTNKIIDNQSNLNTSSSDVTFLKSISQSPKTDSLLHKLQTLTECPDYLKPNLYIKSTHCETPKKSLFKNQYTDDFILLSEFSEIEGPKPLLTIPTDGATGFNKNEYSLHLMCVDFHSHTHHQNQHEKKFNFTKDTSIINYWDSNAQVNACVRHFTLYDIEARGFVRPFCMAYISYDQKSVEFFEQINEKFSQVTDLFRKSNLIQFKNELENKCTDLNYTREIFLKFHQADQENRLKIQEEFDLDEKTISRLTSACSSDKSINTQLRTIENLLNETKGVLEVTLDELRSKSWFKTKLSMNNSINFTNKTRSLTYPLSTDENLTINIDNYKNQELYKPSLCHQALTGSYTLSINTELNLKRDKQKIMKRLHQLCPDTARLAINQLRLTQRYFSTPYYLLKYKKLTSNKLSLKKNLFWSITAGDCFIADFSLDSIDQNKNDTTILNDLNKNKTEFFSPKTERTIYLDAKSSQQQIENTLKNYSWSNLESFLDLNDEQSDEQDDSLSVNDFYTNQEILYDDSDEDNSKKELNEYDFANSLVALDNKYSSTNSLAVSLSSSSIGLFYKALNSLRYQSCLTDKLVQFQEFNFEENFKNLIHNFPLIFPHVLYSILKGRPVICVTRYCSKLSQIQSILDCLSNFIPNSFYCVNSLLTKSTPKFTSSPHHLNLASSDKPKLKILHERKPIRLNDLKYCKLFGLSLMIKDTSCNLETHKHYEKEDIEDLLLTYIPITIRNYVSILDLDVQTYSGPKYTGTYLNNLINKCKYFSNDSVIYLFLISNVFNFYSKLAFVYNNSILFENESQSFMESSKLSIEDKNSITSLSRKEKLVKFFSKIKEIGKSKNEIEIDRFRNYVNYVSTQATSYNFDQCDYKIVSYFVTSLKIKQIYLYNLALHKKELKEMNKIKKSAQNGDSIPLIQLSTLANTTSNAIETSNKLNSCNNSLAHSADIQIPLLVEYEEIHFFNGSKK</sequence>
<reference evidence="7" key="1">
    <citation type="submission" date="2021-02" db="EMBL/GenBank/DDBJ databases">
        <authorList>
            <person name="Nowell W R."/>
        </authorList>
    </citation>
    <scope>NUCLEOTIDE SEQUENCE</scope>
    <source>
        <strain evidence="7">Ploen Becks lab</strain>
    </source>
</reference>